<reference evidence="2" key="1">
    <citation type="submission" date="2022-07" db="EMBL/GenBank/DDBJ databases">
        <title>Characterization of the Novel Bacterium Alteromonas immobilis LMIT006 and Alteromonas gregis LMIT007.</title>
        <authorList>
            <person name="Lin X."/>
        </authorList>
    </citation>
    <scope>NUCLEOTIDE SEQUENCE</scope>
    <source>
        <strain evidence="2">LMIT007</strain>
    </source>
</reference>
<protein>
    <submittedName>
        <fullName evidence="2">DNA endonuclease SmrA</fullName>
    </submittedName>
</protein>
<dbReference type="Proteomes" id="UP001165413">
    <property type="component" value="Unassembled WGS sequence"/>
</dbReference>
<sequence>MQDKNDDVLAFMAEMSDVKPLAQTEHVTITPQETSLAQKLKREALEREEAKLAYQLTLELQEYLDPYDLLTHKQDGIQEGVYKNLRLGKYPIENRVSLLKMSLVEARERLIQVIEKAYEKGQRVILIQHGLGLNSQPKPGKLKSYINVWLAQFPQVIAFHSAHKQHGGSGNTYVMLKKNPQQKLINREKHQKRY</sequence>
<dbReference type="PANTHER" id="PTHR35562">
    <property type="entry name" value="DNA ENDONUCLEASE SMRA-RELATED"/>
    <property type="match status" value="1"/>
</dbReference>
<evidence type="ECO:0000259" key="1">
    <source>
        <dbReference type="PROSITE" id="PS50828"/>
    </source>
</evidence>
<dbReference type="InterPro" id="IPR047688">
    <property type="entry name" value="Endonuc_SmrA"/>
</dbReference>
<gene>
    <name evidence="2" type="primary">smrA</name>
    <name evidence="2" type="ORF">NLF92_02405</name>
</gene>
<keyword evidence="2" id="KW-0378">Hydrolase</keyword>
<dbReference type="NCBIfam" id="NF033154">
    <property type="entry name" value="endonuc_SmrA"/>
    <property type="match status" value="1"/>
</dbReference>
<evidence type="ECO:0000313" key="3">
    <source>
        <dbReference type="Proteomes" id="UP001165413"/>
    </source>
</evidence>
<dbReference type="EMBL" id="JANATA010000002">
    <property type="protein sequence ID" value="MCP3427791.1"/>
    <property type="molecule type" value="Genomic_DNA"/>
</dbReference>
<evidence type="ECO:0000313" key="2">
    <source>
        <dbReference type="EMBL" id="MCP3427791.1"/>
    </source>
</evidence>
<organism evidence="2 3">
    <name type="scientific">Opacimonas viscosa</name>
    <dbReference type="NCBI Taxonomy" id="2961944"/>
    <lineage>
        <taxon>Bacteria</taxon>
        <taxon>Pseudomonadati</taxon>
        <taxon>Pseudomonadota</taxon>
        <taxon>Gammaproteobacteria</taxon>
        <taxon>Alteromonadales</taxon>
        <taxon>Alteromonadaceae</taxon>
        <taxon>Opacimonas</taxon>
    </lineage>
</organism>
<dbReference type="InterPro" id="IPR036063">
    <property type="entry name" value="Smr_dom_sf"/>
</dbReference>
<comment type="caution">
    <text evidence="2">The sequence shown here is derived from an EMBL/GenBank/DDBJ whole genome shotgun (WGS) entry which is preliminary data.</text>
</comment>
<dbReference type="SMART" id="SM00463">
    <property type="entry name" value="SMR"/>
    <property type="match status" value="1"/>
</dbReference>
<dbReference type="PANTHER" id="PTHR35562:SF2">
    <property type="entry name" value="DNA ENDONUCLEASE SMRA-RELATED"/>
    <property type="match status" value="1"/>
</dbReference>
<dbReference type="RefSeq" id="WP_254098495.1">
    <property type="nucleotide sequence ID" value="NZ_JANATA010000002.1"/>
</dbReference>
<keyword evidence="2" id="KW-0255">Endonuclease</keyword>
<dbReference type="AlphaFoldDB" id="A0AA41X1K5"/>
<dbReference type="InterPro" id="IPR002625">
    <property type="entry name" value="Smr_dom"/>
</dbReference>
<keyword evidence="2" id="KW-0540">Nuclease</keyword>
<dbReference type="SUPFAM" id="SSF160443">
    <property type="entry name" value="SMR domain-like"/>
    <property type="match status" value="1"/>
</dbReference>
<proteinExistence type="predicted"/>
<dbReference type="Gene3D" id="3.30.1370.110">
    <property type="match status" value="1"/>
</dbReference>
<feature type="domain" description="Smr" evidence="1">
    <location>
        <begin position="101"/>
        <end position="177"/>
    </location>
</feature>
<dbReference type="Pfam" id="PF01713">
    <property type="entry name" value="Smr"/>
    <property type="match status" value="1"/>
</dbReference>
<dbReference type="GO" id="GO:0004520">
    <property type="term" value="F:DNA endonuclease activity"/>
    <property type="evidence" value="ECO:0007669"/>
    <property type="project" value="TreeGrafter"/>
</dbReference>
<name>A0AA41X1K5_9ALTE</name>
<dbReference type="PROSITE" id="PS50828">
    <property type="entry name" value="SMR"/>
    <property type="match status" value="1"/>
</dbReference>
<accession>A0AA41X1K5</accession>
<keyword evidence="3" id="KW-1185">Reference proteome</keyword>